<gene>
    <name evidence="4" type="ORF">B5J99_00100</name>
</gene>
<dbReference type="CDD" id="cd00383">
    <property type="entry name" value="trans_reg_C"/>
    <property type="match status" value="1"/>
</dbReference>
<dbReference type="Proteomes" id="UP000258016">
    <property type="component" value="Chromosome"/>
</dbReference>
<dbReference type="InterPro" id="IPR001867">
    <property type="entry name" value="OmpR/PhoB-type_DNA-bd"/>
</dbReference>
<dbReference type="EMBL" id="CP020083">
    <property type="protein sequence ID" value="ASR50067.1"/>
    <property type="molecule type" value="Genomic_DNA"/>
</dbReference>
<reference evidence="4 5" key="1">
    <citation type="submission" date="2017-03" db="EMBL/GenBank/DDBJ databases">
        <title>Complete genome sequence of Blastomonas fulva degrading microcsystin LR.</title>
        <authorList>
            <person name="Lee H.-g."/>
            <person name="Jin L."/>
            <person name="oh H.-M."/>
        </authorList>
    </citation>
    <scope>NUCLEOTIDE SEQUENCE [LARGE SCALE GENOMIC DNA]</scope>
    <source>
        <strain evidence="4 5">T2</strain>
    </source>
</reference>
<evidence type="ECO:0000313" key="5">
    <source>
        <dbReference type="Proteomes" id="UP000258016"/>
    </source>
</evidence>
<proteinExistence type="predicted"/>
<feature type="DNA-binding region" description="OmpR/PhoB-type" evidence="2">
    <location>
        <begin position="137"/>
        <end position="235"/>
    </location>
</feature>
<dbReference type="PROSITE" id="PS51755">
    <property type="entry name" value="OMPR_PHOB"/>
    <property type="match status" value="1"/>
</dbReference>
<evidence type="ECO:0000313" key="4">
    <source>
        <dbReference type="EMBL" id="ASR50067.1"/>
    </source>
</evidence>
<name>A0ABM6M248_9SPHN</name>
<dbReference type="SUPFAM" id="SSF46894">
    <property type="entry name" value="C-terminal effector domain of the bipartite response regulators"/>
    <property type="match status" value="1"/>
</dbReference>
<dbReference type="InterPro" id="IPR016032">
    <property type="entry name" value="Sig_transdc_resp-reg_C-effctor"/>
</dbReference>
<accession>A0ABM6M248</accession>
<feature type="domain" description="OmpR/PhoB-type" evidence="3">
    <location>
        <begin position="137"/>
        <end position="235"/>
    </location>
</feature>
<keyword evidence="5" id="KW-1185">Reference proteome</keyword>
<organism evidence="4 5">
    <name type="scientific">Blastomonas fulva</name>
    <dbReference type="NCBI Taxonomy" id="1550728"/>
    <lineage>
        <taxon>Bacteria</taxon>
        <taxon>Pseudomonadati</taxon>
        <taxon>Pseudomonadota</taxon>
        <taxon>Alphaproteobacteria</taxon>
        <taxon>Sphingomonadales</taxon>
        <taxon>Sphingomonadaceae</taxon>
        <taxon>Blastomonas</taxon>
    </lineage>
</organism>
<dbReference type="InterPro" id="IPR036388">
    <property type="entry name" value="WH-like_DNA-bd_sf"/>
</dbReference>
<protein>
    <recommendedName>
        <fullName evidence="3">OmpR/PhoB-type domain-containing protein</fullName>
    </recommendedName>
</protein>
<dbReference type="Pfam" id="PF00486">
    <property type="entry name" value="Trans_reg_C"/>
    <property type="match status" value="1"/>
</dbReference>
<evidence type="ECO:0000259" key="3">
    <source>
        <dbReference type="PROSITE" id="PS51755"/>
    </source>
</evidence>
<dbReference type="SMART" id="SM00862">
    <property type="entry name" value="Trans_reg_C"/>
    <property type="match status" value="1"/>
</dbReference>
<keyword evidence="1 2" id="KW-0238">DNA-binding</keyword>
<dbReference type="Gene3D" id="1.10.10.10">
    <property type="entry name" value="Winged helix-like DNA-binding domain superfamily/Winged helix DNA-binding domain"/>
    <property type="match status" value="1"/>
</dbReference>
<evidence type="ECO:0000256" key="2">
    <source>
        <dbReference type="PROSITE-ProRule" id="PRU01091"/>
    </source>
</evidence>
<sequence>MWRGDDACLARSGGVACGPRASWLLIGADRAAWTPLARMLAQSLARFGVQAELSDGQTRPSPIAPVLCDARHREMVRSLLDDTPPRLAPLLIHGVQAPQARARLILSGADDAVSGRIAPYELAARMIAAQRARDAAQGIIRLAGFSFDTGLRQLCWRGEIVPLMPREFDLLLVLARHAGLPVSRDVLLRSVWRTAFDPGTNSPEVHIFKLRQRLASLGGAVRIETVKRQGYRLVCAPHPRG</sequence>
<evidence type="ECO:0000256" key="1">
    <source>
        <dbReference type="ARBA" id="ARBA00023125"/>
    </source>
</evidence>